<feature type="compositionally biased region" description="Basic and acidic residues" evidence="15">
    <location>
        <begin position="431"/>
        <end position="451"/>
    </location>
</feature>
<dbReference type="GO" id="GO:0042628">
    <property type="term" value="P:mating plug formation"/>
    <property type="evidence" value="ECO:0007669"/>
    <property type="project" value="UniProtKB-KW"/>
</dbReference>
<name>A0AAW0HXE4_MYOGA</name>
<dbReference type="SUPFAM" id="SSF49309">
    <property type="entry name" value="Transglutaminase, two C-terminal domains"/>
    <property type="match status" value="2"/>
</dbReference>
<dbReference type="Gene3D" id="3.90.260.10">
    <property type="entry name" value="Transglutaminase-like"/>
    <property type="match status" value="1"/>
</dbReference>
<dbReference type="Gene3D" id="2.60.40.10">
    <property type="entry name" value="Immunoglobulins"/>
    <property type="match status" value="3"/>
</dbReference>
<dbReference type="EC" id="2.3.2.13" evidence="7"/>
<comment type="subunit">
    <text evidence="2">Homodimer.</text>
</comment>
<evidence type="ECO:0000256" key="6">
    <source>
        <dbReference type="ARBA" id="ARBA00023315"/>
    </source>
</evidence>
<feature type="binding site" evidence="14">
    <location>
        <position position="378"/>
    </location>
    <ligand>
        <name>Ca(2+)</name>
        <dbReference type="ChEBI" id="CHEBI:29108"/>
    </ligand>
</feature>
<dbReference type="GO" id="GO:0046872">
    <property type="term" value="F:metal ion binding"/>
    <property type="evidence" value="ECO:0007669"/>
    <property type="project" value="UniProtKB-KW"/>
</dbReference>
<dbReference type="InterPro" id="IPR013783">
    <property type="entry name" value="Ig-like_fold"/>
</dbReference>
<comment type="cofactor">
    <cofactor evidence="14">
        <name>Ca(2+)</name>
        <dbReference type="ChEBI" id="CHEBI:29108"/>
    </cofactor>
    <text evidence="14">Binds 1 Ca(2+) ion per subunit.</text>
</comment>
<dbReference type="InterPro" id="IPR036985">
    <property type="entry name" value="Transglutaminase-like_sf"/>
</dbReference>
<evidence type="ECO:0000256" key="8">
    <source>
        <dbReference type="ARBA" id="ARBA00051843"/>
    </source>
</evidence>
<dbReference type="InterPro" id="IPR014756">
    <property type="entry name" value="Ig_E-set"/>
</dbReference>
<organism evidence="17 18">
    <name type="scientific">Myodes glareolus</name>
    <name type="common">Bank vole</name>
    <name type="synonym">Clethrionomys glareolus</name>
    <dbReference type="NCBI Taxonomy" id="447135"/>
    <lineage>
        <taxon>Eukaryota</taxon>
        <taxon>Metazoa</taxon>
        <taxon>Chordata</taxon>
        <taxon>Craniata</taxon>
        <taxon>Vertebrata</taxon>
        <taxon>Euteleostomi</taxon>
        <taxon>Mammalia</taxon>
        <taxon>Eutheria</taxon>
        <taxon>Euarchontoglires</taxon>
        <taxon>Glires</taxon>
        <taxon>Rodentia</taxon>
        <taxon>Myomorpha</taxon>
        <taxon>Muroidea</taxon>
        <taxon>Cricetidae</taxon>
        <taxon>Arvicolinae</taxon>
        <taxon>Myodes</taxon>
    </lineage>
</organism>
<comment type="caution">
    <text evidence="17">The sequence shown here is derived from an EMBL/GenBank/DDBJ whole genome shotgun (WGS) entry which is preliminary data.</text>
</comment>
<dbReference type="GO" id="GO:0003810">
    <property type="term" value="F:protein-glutamine gamma-glutamyltransferase activity"/>
    <property type="evidence" value="ECO:0007669"/>
    <property type="project" value="UniProtKB-EC"/>
</dbReference>
<evidence type="ECO:0000256" key="12">
    <source>
        <dbReference type="ARBA" id="ARBA00084119"/>
    </source>
</evidence>
<dbReference type="PIRSF" id="PIRSF000459">
    <property type="entry name" value="TGM_EBP42"/>
    <property type="match status" value="1"/>
</dbReference>
<dbReference type="SUPFAM" id="SSF54001">
    <property type="entry name" value="Cysteine proteinases"/>
    <property type="match status" value="1"/>
</dbReference>
<keyword evidence="12" id="KW-0188">Copulatory plug</keyword>
<sequence>MDTRSALVVYSVSLERKENAAAHHTSEFQTQKLVLRRGQIFKVKVVLNRPLQPQDELKLIFSTGERLSHLVELDPMTSFRSKGWQVKITKQSGVEVTLAVISAADAMVGMYCLKVNEFKGGIFFLLFNPWCADDSVFMPSEEERAEYILNDTGYIYMGFAKQIKEKPWTFGQFEKNILKCCFFLLAHLEPSELQNPVIVSRAICTMMCAVNGGVLVGNWSGDYSNGTAPYVWTSSVPILQQHYLTKMPVCFGQCWVFSGILTTALRAVGIPARSVTNFESAHDTGKNLIVDIYLDESGKTMTHLTKDSVWNFHVWTDAWMKRHDLPQGHDGWQVLDATPQEISEGGFRTGPSPLSAIRLGKVEIKYDTKFVFTEVNGDKFIWLVKQNQGKEKNVLIAVETASIGRNISTKMVGENKRQDITSQYKFPEGSPEERKAMEKAAGKHPDEDKPSRRPVNSMLQIHVLQNSVELGYPITLTLVLKRKTATPQNVNISCSLDLQTYTGSQKTDLGIIHRTVQIQGQESEVVLSMDASSYIYKLGMVHDEVVIKGFIIAEIMETGDKVATDTTLSFLYPAFSVEVSCLQATYMTLLFLYPASSDEVSCLKARKGAELRAFVVPWLTDHCANCIPSFFHTALVCSSSRLPFLHSQQMPDTGKVNSPLFITCSFKNTLPIPLTDIRFSVESLALSNMQSWNQEKVSPGQSITFQMKCTPVRSGPKKFIVKFTSREVKEVHAEKIILITK</sequence>
<dbReference type="InterPro" id="IPR050779">
    <property type="entry name" value="Transglutaminase"/>
</dbReference>
<accession>A0AAW0HXE4</accession>
<keyword evidence="4 14" id="KW-0479">Metal-binding</keyword>
<evidence type="ECO:0000256" key="1">
    <source>
        <dbReference type="ARBA" id="ARBA00005968"/>
    </source>
</evidence>
<feature type="active site" evidence="13">
    <location>
        <position position="254"/>
    </location>
</feature>
<feature type="domain" description="Transglutaminase-like" evidence="16">
    <location>
        <begin position="246"/>
        <end position="339"/>
    </location>
</feature>
<feature type="binding site" evidence="14">
    <location>
        <position position="376"/>
    </location>
    <ligand>
        <name>Ca(2+)</name>
        <dbReference type="ChEBI" id="CHEBI:29108"/>
    </ligand>
</feature>
<dbReference type="InterPro" id="IPR008958">
    <property type="entry name" value="Transglutaminase_C"/>
</dbReference>
<keyword evidence="18" id="KW-1185">Reference proteome</keyword>
<dbReference type="EMBL" id="JBBHLL010000287">
    <property type="protein sequence ID" value="KAK7806907.1"/>
    <property type="molecule type" value="Genomic_DNA"/>
</dbReference>
<dbReference type="InterPro" id="IPR036238">
    <property type="entry name" value="Transglutaminase_C_sf"/>
</dbReference>
<dbReference type="FunFam" id="2.60.40.10:FF:001482">
    <property type="entry name" value="Protein-glutamine gamma-glutamyltransferase 4"/>
    <property type="match status" value="1"/>
</dbReference>
<evidence type="ECO:0000256" key="14">
    <source>
        <dbReference type="PIRSR" id="PIRSR000459-2"/>
    </source>
</evidence>
<evidence type="ECO:0000256" key="4">
    <source>
        <dbReference type="ARBA" id="ARBA00022723"/>
    </source>
</evidence>
<reference evidence="17 18" key="1">
    <citation type="journal article" date="2023" name="bioRxiv">
        <title>Conserved and derived expression patterns and positive selection on dental genes reveal complex evolutionary context of ever-growing rodent molars.</title>
        <authorList>
            <person name="Calamari Z.T."/>
            <person name="Song A."/>
            <person name="Cohen E."/>
            <person name="Akter M."/>
            <person name="Roy R.D."/>
            <person name="Hallikas O."/>
            <person name="Christensen M.M."/>
            <person name="Li P."/>
            <person name="Marangoni P."/>
            <person name="Jernvall J."/>
            <person name="Klein O.D."/>
        </authorList>
    </citation>
    <scope>NUCLEOTIDE SEQUENCE [LARGE SCALE GENOMIC DNA]</scope>
    <source>
        <strain evidence="17">V071</strain>
    </source>
</reference>
<keyword evidence="3" id="KW-0808">Transferase</keyword>
<dbReference type="SMART" id="SM00460">
    <property type="entry name" value="TGc"/>
    <property type="match status" value="1"/>
</dbReference>
<comment type="similarity">
    <text evidence="1">Belongs to the transglutaminase superfamily. Transglutaminase family.</text>
</comment>
<proteinExistence type="inferred from homology"/>
<comment type="function">
    <text evidence="9">Associated with the mammalian reproductive process. Plays an important role in the formation of the seminal coagulum through the cross-linking of specific proteins present in the seminal plasma. Transglutaminase is also required to stabilize the copulatory plug.</text>
</comment>
<feature type="region of interest" description="Disordered" evidence="15">
    <location>
        <begin position="418"/>
        <end position="454"/>
    </location>
</feature>
<protein>
    <recommendedName>
        <fullName evidence="10">Protein-glutamine gamma-glutamyltransferase 4</fullName>
        <ecNumber evidence="7">2.3.2.13</ecNumber>
    </recommendedName>
    <alternativeName>
        <fullName evidence="11">Transglutaminase-4</fullName>
    </alternativeName>
</protein>
<dbReference type="FunFam" id="2.60.40.10:FF:001406">
    <property type="entry name" value="Protein-glutamine gamma-glutamyltransferase 4"/>
    <property type="match status" value="1"/>
</dbReference>
<evidence type="ECO:0000256" key="7">
    <source>
        <dbReference type="ARBA" id="ARBA00024222"/>
    </source>
</evidence>
<comment type="catalytic activity">
    <reaction evidence="8">
        <text>L-glutaminyl-[protein] + L-lysyl-[protein] = [protein]-L-lysyl-N(6)-5-L-glutamyl-[protein] + NH4(+)</text>
        <dbReference type="Rhea" id="RHEA:54816"/>
        <dbReference type="Rhea" id="RHEA-COMP:9752"/>
        <dbReference type="Rhea" id="RHEA-COMP:10207"/>
        <dbReference type="Rhea" id="RHEA-COMP:14005"/>
        <dbReference type="ChEBI" id="CHEBI:28938"/>
        <dbReference type="ChEBI" id="CHEBI:29969"/>
        <dbReference type="ChEBI" id="CHEBI:30011"/>
        <dbReference type="ChEBI" id="CHEBI:138370"/>
        <dbReference type="EC" id="2.3.2.13"/>
    </reaction>
</comment>
<gene>
    <name evidence="17" type="ORF">U0070_026050</name>
</gene>
<dbReference type="Pfam" id="PF00927">
    <property type="entry name" value="Transglut_C"/>
    <property type="match status" value="1"/>
</dbReference>
<evidence type="ECO:0000256" key="13">
    <source>
        <dbReference type="PIRSR" id="PIRSR000459-1"/>
    </source>
</evidence>
<dbReference type="InterPro" id="IPR038765">
    <property type="entry name" value="Papain-like_cys_pep_sf"/>
</dbReference>
<dbReference type="FunFam" id="3.90.260.10:FF:000001">
    <property type="entry name" value="Protein-glutamine gamma-glutamyltransferase 2"/>
    <property type="match status" value="1"/>
</dbReference>
<feature type="binding site" evidence="14">
    <location>
        <position position="433"/>
    </location>
    <ligand>
        <name>Ca(2+)</name>
        <dbReference type="ChEBI" id="CHEBI:29108"/>
    </ligand>
</feature>
<evidence type="ECO:0000256" key="3">
    <source>
        <dbReference type="ARBA" id="ARBA00022679"/>
    </source>
</evidence>
<evidence type="ECO:0000259" key="16">
    <source>
        <dbReference type="SMART" id="SM00460"/>
    </source>
</evidence>
<dbReference type="InterPro" id="IPR013808">
    <property type="entry name" value="Transglutaminase_AS"/>
</dbReference>
<dbReference type="InterPro" id="IPR001102">
    <property type="entry name" value="Transglutaminase_N"/>
</dbReference>
<feature type="active site" evidence="13">
    <location>
        <position position="336"/>
    </location>
</feature>
<evidence type="ECO:0000256" key="11">
    <source>
        <dbReference type="ARBA" id="ARBA00080452"/>
    </source>
</evidence>
<evidence type="ECO:0000313" key="18">
    <source>
        <dbReference type="Proteomes" id="UP001488838"/>
    </source>
</evidence>
<evidence type="ECO:0000256" key="9">
    <source>
        <dbReference type="ARBA" id="ARBA00057203"/>
    </source>
</evidence>
<dbReference type="Pfam" id="PF00868">
    <property type="entry name" value="Transglut_N"/>
    <property type="match status" value="1"/>
</dbReference>
<dbReference type="PANTHER" id="PTHR11590:SF70">
    <property type="entry name" value="PROTEIN-GLUTAMINE GAMMA-GLUTAMYLTRANSFERASE 4"/>
    <property type="match status" value="1"/>
</dbReference>
<dbReference type="AlphaFoldDB" id="A0AAW0HXE4"/>
<dbReference type="Pfam" id="PF01841">
    <property type="entry name" value="Transglut_core"/>
    <property type="match status" value="1"/>
</dbReference>
<dbReference type="PANTHER" id="PTHR11590">
    <property type="entry name" value="PROTEIN-GLUTAMINE GAMMA-GLUTAMYLTRANSFERASE"/>
    <property type="match status" value="1"/>
</dbReference>
<keyword evidence="5 14" id="KW-0106">Calcium</keyword>
<evidence type="ECO:0000256" key="5">
    <source>
        <dbReference type="ARBA" id="ARBA00022837"/>
    </source>
</evidence>
<dbReference type="SUPFAM" id="SSF81296">
    <property type="entry name" value="E set domains"/>
    <property type="match status" value="1"/>
</dbReference>
<evidence type="ECO:0000313" key="17">
    <source>
        <dbReference type="EMBL" id="KAK7806907.1"/>
    </source>
</evidence>
<dbReference type="PROSITE" id="PS00547">
    <property type="entry name" value="TRANSGLUTAMINASES"/>
    <property type="match status" value="1"/>
</dbReference>
<evidence type="ECO:0000256" key="10">
    <source>
        <dbReference type="ARBA" id="ARBA00069852"/>
    </source>
</evidence>
<dbReference type="InterPro" id="IPR002931">
    <property type="entry name" value="Transglutaminase-like"/>
</dbReference>
<keyword evidence="6" id="KW-0012">Acyltransferase</keyword>
<feature type="active site" evidence="13">
    <location>
        <position position="313"/>
    </location>
</feature>
<evidence type="ECO:0000256" key="2">
    <source>
        <dbReference type="ARBA" id="ARBA00011738"/>
    </source>
</evidence>
<dbReference type="Proteomes" id="UP001488838">
    <property type="component" value="Unassembled WGS sequence"/>
</dbReference>
<evidence type="ECO:0000256" key="15">
    <source>
        <dbReference type="SAM" id="MobiDB-lite"/>
    </source>
</evidence>
<feature type="binding site" evidence="14">
    <location>
        <position position="428"/>
    </location>
    <ligand>
        <name>Ca(2+)</name>
        <dbReference type="ChEBI" id="CHEBI:29108"/>
    </ligand>
</feature>
<dbReference type="InterPro" id="IPR023608">
    <property type="entry name" value="Transglutaminase_animal"/>
</dbReference>